<reference evidence="3" key="1">
    <citation type="submission" date="2017-09" db="EMBL/GenBank/DDBJ databases">
        <title>Depth-based differentiation of microbial function through sediment-hosted aquifers and enrichment of novel symbionts in the deep terrestrial subsurface.</title>
        <authorList>
            <person name="Probst A.J."/>
            <person name="Ladd B."/>
            <person name="Jarett J.K."/>
            <person name="Geller-Mcgrath D.E."/>
            <person name="Sieber C.M.K."/>
            <person name="Emerson J.B."/>
            <person name="Anantharaman K."/>
            <person name="Thomas B.C."/>
            <person name="Malmstrom R."/>
            <person name="Stieglmeier M."/>
            <person name="Klingl A."/>
            <person name="Woyke T."/>
            <person name="Ryan C.M."/>
            <person name="Banfield J.F."/>
        </authorList>
    </citation>
    <scope>NUCLEOTIDE SEQUENCE [LARGE SCALE GENOMIC DNA]</scope>
</reference>
<protein>
    <submittedName>
        <fullName evidence="2">Uncharacterized protein</fullName>
    </submittedName>
</protein>
<keyword evidence="1" id="KW-0175">Coiled coil</keyword>
<evidence type="ECO:0000313" key="3">
    <source>
        <dbReference type="Proteomes" id="UP000228996"/>
    </source>
</evidence>
<comment type="caution">
    <text evidence="2">The sequence shown here is derived from an EMBL/GenBank/DDBJ whole genome shotgun (WGS) entry which is preliminary data.</text>
</comment>
<gene>
    <name evidence="2" type="ORF">COT44_00330</name>
</gene>
<organism evidence="2 3">
    <name type="scientific">Candidatus Shapirobacteria bacterium CG08_land_8_20_14_0_20_39_18</name>
    <dbReference type="NCBI Taxonomy" id="1974883"/>
    <lineage>
        <taxon>Bacteria</taxon>
        <taxon>Candidatus Shapironibacteriota</taxon>
    </lineage>
</organism>
<sequence length="128" mass="14043">MAIDLDKEFGSAGTTASVDRKQQIYDLYVAARDAFRALLQARMNLDEAQHKLAVSVRVLPVLEDDASVRKTRIEGLQTAVANVKKEYDTAQEAYLKAKKELEAEVGVSGGTNTVRLAVSRLGGWLHPN</sequence>
<dbReference type="EMBL" id="PEYO01000002">
    <property type="protein sequence ID" value="PIU03960.1"/>
    <property type="molecule type" value="Genomic_DNA"/>
</dbReference>
<evidence type="ECO:0000256" key="1">
    <source>
        <dbReference type="SAM" id="Coils"/>
    </source>
</evidence>
<accession>A0A2M6XE52</accession>
<proteinExistence type="predicted"/>
<evidence type="ECO:0000313" key="2">
    <source>
        <dbReference type="EMBL" id="PIU03960.1"/>
    </source>
</evidence>
<dbReference type="Proteomes" id="UP000228996">
    <property type="component" value="Unassembled WGS sequence"/>
</dbReference>
<dbReference type="AlphaFoldDB" id="A0A2M6XE52"/>
<feature type="coiled-coil region" evidence="1">
    <location>
        <begin position="73"/>
        <end position="104"/>
    </location>
</feature>
<name>A0A2M6XE52_9BACT</name>